<evidence type="ECO:0000313" key="4">
    <source>
        <dbReference type="Proteomes" id="UP000437068"/>
    </source>
</evidence>
<comment type="caution">
    <text evidence="1">The sequence shown here is derived from an EMBL/GenBank/DDBJ whole genome shotgun (WGS) entry which is preliminary data.</text>
</comment>
<accession>A0A6A3DT14</accession>
<sequence>MKVTRSCANGRILFAPCPFVVLLVCAPSKPIMRSLASIQSRRVRRGISSCFDAARSPTTSAFAIALRLVRIV</sequence>
<dbReference type="Proteomes" id="UP000437068">
    <property type="component" value="Unassembled WGS sequence"/>
</dbReference>
<dbReference type="Proteomes" id="UP000429523">
    <property type="component" value="Unassembled WGS sequence"/>
</dbReference>
<evidence type="ECO:0000313" key="2">
    <source>
        <dbReference type="EMBL" id="KAE9269166.1"/>
    </source>
</evidence>
<dbReference type="EMBL" id="QXGF01003125">
    <property type="protein sequence ID" value="KAE8922351.1"/>
    <property type="molecule type" value="Genomic_DNA"/>
</dbReference>
<organism evidence="1 3">
    <name type="scientific">Phytophthora fragariae</name>
    <dbReference type="NCBI Taxonomy" id="53985"/>
    <lineage>
        <taxon>Eukaryota</taxon>
        <taxon>Sar</taxon>
        <taxon>Stramenopiles</taxon>
        <taxon>Oomycota</taxon>
        <taxon>Peronosporomycetes</taxon>
        <taxon>Peronosporales</taxon>
        <taxon>Peronosporaceae</taxon>
        <taxon>Phytophthora</taxon>
    </lineage>
</organism>
<proteinExistence type="predicted"/>
<evidence type="ECO:0000313" key="1">
    <source>
        <dbReference type="EMBL" id="KAE8922351.1"/>
    </source>
</evidence>
<dbReference type="AlphaFoldDB" id="A0A6A3DT14"/>
<name>A0A6A3DT14_9STRA</name>
<reference evidence="3 4" key="1">
    <citation type="submission" date="2018-08" db="EMBL/GenBank/DDBJ databases">
        <title>Genomic investigation of the strawberry pathogen Phytophthora fragariae indicates pathogenicity is determined by transcriptional variation in three key races.</title>
        <authorList>
            <person name="Adams T.M."/>
            <person name="Armitage A.D."/>
            <person name="Sobczyk M.K."/>
            <person name="Bates H.J."/>
            <person name="Dunwell J.M."/>
            <person name="Nellist C.F."/>
            <person name="Harrison R.J."/>
        </authorList>
    </citation>
    <scope>NUCLEOTIDE SEQUENCE [LARGE SCALE GENOMIC DNA]</scope>
    <source>
        <strain evidence="2 4">A4</strain>
        <strain evidence="1 3">NOV-9</strain>
    </source>
</reference>
<protein>
    <submittedName>
        <fullName evidence="1">Uncharacterized protein</fullName>
    </submittedName>
</protein>
<dbReference type="EMBL" id="QXGE01004883">
    <property type="protein sequence ID" value="KAE9269166.1"/>
    <property type="molecule type" value="Genomic_DNA"/>
</dbReference>
<gene>
    <name evidence="2" type="ORF">PF001_g29344</name>
    <name evidence="1" type="ORF">PF009_g27387</name>
</gene>
<evidence type="ECO:0000313" key="3">
    <source>
        <dbReference type="Proteomes" id="UP000429523"/>
    </source>
</evidence>